<proteinExistence type="predicted"/>
<name>A0ABY5ART5_9CYAN</name>
<evidence type="ECO:0000313" key="2">
    <source>
        <dbReference type="Proteomes" id="UP001056708"/>
    </source>
</evidence>
<dbReference type="SUPFAM" id="SSF48452">
    <property type="entry name" value="TPR-like"/>
    <property type="match status" value="1"/>
</dbReference>
<sequence length="379" mass="43782">MPSLDDAIAAIEAGDYRTASRHLKVLYRTMPENPWVKFYIARLYEESQRLDEAEAAYRVLLRDSASPKIISQARQGLKRLEDKRKLKREQAIAQAKAKADPSEGGVLILEATAKEERKQSAQHLARIFEIEAYAARLMLQVRGWRLYRTGPLAELEVYEQELQGANIAAFSASLTEIANLNVWRVDYVKSLTPKPVVVCRDRHDRQGQFSFNWSEVKQQIRGGIPWFINAVSYDISRRTKDQVKRKIETQDFVQMCDLHLPKRGVILRFCDRSYDFDQGVVFAPEQQQKIGKLRAATLRINWNGLLKVFDHHLAEVLLWSDFSQFAETAIDFHFLMEGIDPYVDIDRPEASHWDPAFQLYSGVAWMRYLKSLKSRSSQG</sequence>
<dbReference type="InterPro" id="IPR011990">
    <property type="entry name" value="TPR-like_helical_dom_sf"/>
</dbReference>
<organism evidence="1 2">
    <name type="scientific">Phormidium yuhuli AB48</name>
    <dbReference type="NCBI Taxonomy" id="2940671"/>
    <lineage>
        <taxon>Bacteria</taxon>
        <taxon>Bacillati</taxon>
        <taxon>Cyanobacteriota</taxon>
        <taxon>Cyanophyceae</taxon>
        <taxon>Oscillatoriophycideae</taxon>
        <taxon>Oscillatoriales</taxon>
        <taxon>Oscillatoriaceae</taxon>
        <taxon>Phormidium</taxon>
        <taxon>Phormidium yuhuli</taxon>
    </lineage>
</organism>
<protein>
    <submittedName>
        <fullName evidence="1">Tetratricopeptide repeat protein</fullName>
    </submittedName>
</protein>
<keyword evidence="2" id="KW-1185">Reference proteome</keyword>
<gene>
    <name evidence="1" type="ORF">NEA10_18870</name>
</gene>
<dbReference type="EMBL" id="CP098611">
    <property type="protein sequence ID" value="USR90858.1"/>
    <property type="molecule type" value="Genomic_DNA"/>
</dbReference>
<accession>A0ABY5ART5</accession>
<evidence type="ECO:0000313" key="1">
    <source>
        <dbReference type="EMBL" id="USR90858.1"/>
    </source>
</evidence>
<dbReference type="Gene3D" id="1.25.40.10">
    <property type="entry name" value="Tetratricopeptide repeat domain"/>
    <property type="match status" value="1"/>
</dbReference>
<dbReference type="Pfam" id="PF14559">
    <property type="entry name" value="TPR_19"/>
    <property type="match status" value="1"/>
</dbReference>
<dbReference type="RefSeq" id="WP_252662882.1">
    <property type="nucleotide sequence ID" value="NZ_CP098611.1"/>
</dbReference>
<reference evidence="1" key="1">
    <citation type="submission" date="2022-06" db="EMBL/GenBank/DDBJ databases">
        <title>Genome sequence of Phormidium yuhuli AB48 isolated from an industrial photobioreactor environment.</title>
        <authorList>
            <person name="Qiu Y."/>
            <person name="Noonan A.J.C."/>
            <person name="Dofher K."/>
            <person name="Koch M."/>
            <person name="Kieft B."/>
            <person name="Lin X."/>
            <person name="Ziels R.M."/>
            <person name="Hallam S.J."/>
        </authorList>
    </citation>
    <scope>NUCLEOTIDE SEQUENCE</scope>
    <source>
        <strain evidence="1">AB48</strain>
    </source>
</reference>
<dbReference type="Proteomes" id="UP001056708">
    <property type="component" value="Chromosome"/>
</dbReference>